<keyword evidence="2" id="KW-1185">Reference proteome</keyword>
<dbReference type="Proteomes" id="UP000595437">
    <property type="component" value="Chromosome 13"/>
</dbReference>
<name>A0A7T8GUX0_CALRO</name>
<reference evidence="2" key="1">
    <citation type="submission" date="2021-01" db="EMBL/GenBank/DDBJ databases">
        <title>Caligus Genome Assembly.</title>
        <authorList>
            <person name="Gallardo-Escarate C."/>
        </authorList>
    </citation>
    <scope>NUCLEOTIDE SEQUENCE [LARGE SCALE GENOMIC DNA]</scope>
</reference>
<proteinExistence type="predicted"/>
<evidence type="ECO:0000313" key="1">
    <source>
        <dbReference type="EMBL" id="QQP38254.1"/>
    </source>
</evidence>
<protein>
    <submittedName>
        <fullName evidence="1">Uncharacterized protein</fullName>
    </submittedName>
</protein>
<evidence type="ECO:0000313" key="2">
    <source>
        <dbReference type="Proteomes" id="UP000595437"/>
    </source>
</evidence>
<accession>A0A7T8GUX0</accession>
<gene>
    <name evidence="1" type="ORF">FKW44_018777</name>
</gene>
<dbReference type="EMBL" id="CP045902">
    <property type="protein sequence ID" value="QQP38254.1"/>
    <property type="molecule type" value="Genomic_DNA"/>
</dbReference>
<dbReference type="AlphaFoldDB" id="A0A7T8GUX0"/>
<sequence>MSSRFFLTEITVVITPRRDYNRDLYLDSQRLNWIFISAAAYTRCGTEIATLTKI</sequence>
<organism evidence="1 2">
    <name type="scientific">Caligus rogercresseyi</name>
    <name type="common">Sea louse</name>
    <dbReference type="NCBI Taxonomy" id="217165"/>
    <lineage>
        <taxon>Eukaryota</taxon>
        <taxon>Metazoa</taxon>
        <taxon>Ecdysozoa</taxon>
        <taxon>Arthropoda</taxon>
        <taxon>Crustacea</taxon>
        <taxon>Multicrustacea</taxon>
        <taxon>Hexanauplia</taxon>
        <taxon>Copepoda</taxon>
        <taxon>Siphonostomatoida</taxon>
        <taxon>Caligidae</taxon>
        <taxon>Caligus</taxon>
    </lineage>
</organism>